<dbReference type="Proteomes" id="UP000240477">
    <property type="component" value="Segment"/>
</dbReference>
<proteinExistence type="predicted"/>
<dbReference type="NCBIfam" id="NF040662">
    <property type="entry name" value="attach_TipJ_rel"/>
    <property type="match status" value="1"/>
</dbReference>
<accession>A0A2D2W4U5</accession>
<evidence type="ECO:0000256" key="1">
    <source>
        <dbReference type="SAM" id="MobiDB-lite"/>
    </source>
</evidence>
<dbReference type="EMBL" id="MG099933">
    <property type="protein sequence ID" value="ATS93253.1"/>
    <property type="molecule type" value="Genomic_DNA"/>
</dbReference>
<evidence type="ECO:0000313" key="3">
    <source>
        <dbReference type="Proteomes" id="UP000240477"/>
    </source>
</evidence>
<sequence length="855" mass="93897">MAIILHYTRNADGAFDRTKHVGMPMEFVVNRIPDGVPVRVYLGEIGDDTDVTDDFDALKDEDAVYHIIEGAGGGIGDALGSVFSFILKPIAKLFGLNTAANANYSATNNQATSPNNSLTDRSNKPRPYERSYDICGTVQTIPNDLMQTYKVFNAAGALIEYAYYDAGRGYLHIEEDGVTEADTRISEITGSSVAVYSPYTSPNNTNAPQLHIGDPIDQKLYVTFKNADVDGAVLPAPNDIAIDVQDYTVQRQGTTGVVIGDDAGFDEFLAVGDLAYFDNVYADTTPGSLGNEVNLDGRYTVLSVSETTLIVDVSTNQSIWNQLGSSVWFIGEEGNHLIGPADTYAASLSEWAYITRGTVNRVVANVAASNGMYKYNGDYNRASVTVELQYQMVDELKQPVGGIFTVQGTVTGRNTDYTGITLYGSLPTASRFRARMRRVSDTDKDFEGTVSDEVTFTNLYGQSLDTTPHYGNRTTVHCARKQTPRAAEVSEPELRMIATEMCYKYLGNGVFDTVMTPNTQAVQSLIRLARDPVVGNLELTTANMDKLLAVQEEIESYFGSELAGQFCYTFDDYDTTMQDIVQTIAEAVFCTAYRKGADIMLRFDRPVAGPEMVFTHRSKTTGTEKWTRTFNDSTTYDSLSFSYIDPDTNVQETIYIPEELGANTEEYESKGVRNYQQAYWLAWRRYQRNTLSKVVVEFEATEEGALATPGGVISVVKGSRIAPQDGYVVAVNGLTLTLSQPVTFTPGDDHSIILKKRDGSVQSISVIKGSHDREVIMLSAPEEAIYTGNSALKTEFSFGNEARHNAQKIVVSSIDPGDDRTVKITGYNYDDGFYKYDGVAPYGSSFSDGFSNGFN</sequence>
<gene>
    <name evidence="2" type="ORF">E1_29</name>
</gene>
<reference evidence="2 3" key="1">
    <citation type="submission" date="2017-10" db="EMBL/GenBank/DDBJ databases">
        <title>Characteristics and comparative genomic analysis of a novel Escherichia coli phage VB_EcoS-Golestan.</title>
        <authorList>
            <person name="Yazdi M."/>
            <person name="Bouzari M."/>
            <person name="Ghaemi E.A."/>
        </authorList>
    </citation>
    <scope>NUCLEOTIDE SEQUENCE [LARGE SCALE GENOMIC DNA]</scope>
</reference>
<feature type="region of interest" description="Disordered" evidence="1">
    <location>
        <begin position="106"/>
        <end position="127"/>
    </location>
</feature>
<protein>
    <submittedName>
        <fullName evidence="2">Putative tail protein</fullName>
    </submittedName>
</protein>
<keyword evidence="3" id="KW-1185">Reference proteome</keyword>
<dbReference type="OrthoDB" id="192at10239"/>
<organism evidence="2 3">
    <name type="scientific">Escherichia phage VB_EcoS-Golestan</name>
    <dbReference type="NCBI Taxonomy" id="2047801"/>
    <lineage>
        <taxon>Viruses</taxon>
        <taxon>Duplodnaviria</taxon>
        <taxon>Heunggongvirae</taxon>
        <taxon>Uroviricota</taxon>
        <taxon>Caudoviricetes</taxon>
        <taxon>Sarkviridae</taxon>
        <taxon>Guernseyvirinae</taxon>
        <taxon>Kagunavirus</taxon>
        <taxon>Kagunavirus golestan</taxon>
    </lineage>
</organism>
<evidence type="ECO:0000313" key="2">
    <source>
        <dbReference type="EMBL" id="ATS93253.1"/>
    </source>
</evidence>
<name>A0A2D2W4U5_9CAUD</name>